<organism evidence="3 4">
    <name type="scientific">Petrolisthes cinctipes</name>
    <name type="common">Flat porcelain crab</name>
    <dbReference type="NCBI Taxonomy" id="88211"/>
    <lineage>
        <taxon>Eukaryota</taxon>
        <taxon>Metazoa</taxon>
        <taxon>Ecdysozoa</taxon>
        <taxon>Arthropoda</taxon>
        <taxon>Crustacea</taxon>
        <taxon>Multicrustacea</taxon>
        <taxon>Malacostraca</taxon>
        <taxon>Eumalacostraca</taxon>
        <taxon>Eucarida</taxon>
        <taxon>Decapoda</taxon>
        <taxon>Pleocyemata</taxon>
        <taxon>Anomura</taxon>
        <taxon>Galatheoidea</taxon>
        <taxon>Porcellanidae</taxon>
        <taxon>Petrolisthes</taxon>
    </lineage>
</organism>
<sequence>MEPLGVNPHQVDVWSLPSWAECEPGTPPTLPPQPTPTHTSPPFPVNSIINKKICLWSGDITRLTADGIVHSTNETLNERSPNSDNLLAKAGPKLKNELYDNIKYCKTGEVVITDGYQLSTRHIIHTVGPRYNIKYHTAAETALHYCYRRTLEKAVEKRMKSIALCVINAVRRGYPPDQGAHIALRTVRRFLEHWGEQLERVVLVAESIDISIYQLLTPLYFPRSPREEQCACYLLPVDLGDDNGEPFIADRQIRIIDNPQHKYQEHYPLPPLEREEMRVLECDVTCSPSVVDILVVCVRPTRRLSLA</sequence>
<gene>
    <name evidence="3" type="ORF">Pcinc_023578</name>
</gene>
<keyword evidence="4" id="KW-1185">Reference proteome</keyword>
<dbReference type="PROSITE" id="PS51154">
    <property type="entry name" value="MACRO"/>
    <property type="match status" value="1"/>
</dbReference>
<evidence type="ECO:0000256" key="1">
    <source>
        <dbReference type="SAM" id="MobiDB-lite"/>
    </source>
</evidence>
<evidence type="ECO:0000313" key="3">
    <source>
        <dbReference type="EMBL" id="KAK3871270.1"/>
    </source>
</evidence>
<dbReference type="InterPro" id="IPR035793">
    <property type="entry name" value="Macro_GDAP2"/>
</dbReference>
<feature type="domain" description="Macro" evidence="2">
    <location>
        <begin position="40"/>
        <end position="221"/>
    </location>
</feature>
<dbReference type="Pfam" id="PF01661">
    <property type="entry name" value="Macro"/>
    <property type="match status" value="1"/>
</dbReference>
<dbReference type="Proteomes" id="UP001286313">
    <property type="component" value="Unassembled WGS sequence"/>
</dbReference>
<comment type="caution">
    <text evidence="3">The sequence shown here is derived from an EMBL/GenBank/DDBJ whole genome shotgun (WGS) entry which is preliminary data.</text>
</comment>
<feature type="compositionally biased region" description="Pro residues" evidence="1">
    <location>
        <begin position="25"/>
        <end position="42"/>
    </location>
</feature>
<evidence type="ECO:0000313" key="4">
    <source>
        <dbReference type="Proteomes" id="UP001286313"/>
    </source>
</evidence>
<dbReference type="InterPro" id="IPR043472">
    <property type="entry name" value="Macro_dom-like"/>
</dbReference>
<dbReference type="SMART" id="SM00506">
    <property type="entry name" value="A1pp"/>
    <property type="match status" value="1"/>
</dbReference>
<dbReference type="InterPro" id="IPR002589">
    <property type="entry name" value="Macro_dom"/>
</dbReference>
<dbReference type="AlphaFoldDB" id="A0AAE1KGL4"/>
<reference evidence="3" key="1">
    <citation type="submission" date="2023-10" db="EMBL/GenBank/DDBJ databases">
        <title>Genome assemblies of two species of porcelain crab, Petrolisthes cinctipes and Petrolisthes manimaculis (Anomura: Porcellanidae).</title>
        <authorList>
            <person name="Angst P."/>
        </authorList>
    </citation>
    <scope>NUCLEOTIDE SEQUENCE</scope>
    <source>
        <strain evidence="3">PB745_01</strain>
        <tissue evidence="3">Gill</tissue>
    </source>
</reference>
<dbReference type="PANTHER" id="PTHR11106:SF72">
    <property type="entry name" value="GANGLIOSIDE-INDUCED DIFFERENTIATION-ASSOCIATED PROTEIN 2"/>
    <property type="match status" value="1"/>
</dbReference>
<feature type="region of interest" description="Disordered" evidence="1">
    <location>
        <begin position="22"/>
        <end position="42"/>
    </location>
</feature>
<dbReference type="SUPFAM" id="SSF52949">
    <property type="entry name" value="Macro domain-like"/>
    <property type="match status" value="1"/>
</dbReference>
<accession>A0AAE1KGL4</accession>
<name>A0AAE1KGL4_PETCI</name>
<protein>
    <recommendedName>
        <fullName evidence="2">Macro domain-containing protein</fullName>
    </recommendedName>
</protein>
<dbReference type="PANTHER" id="PTHR11106">
    <property type="entry name" value="GANGLIOSIDE INDUCED DIFFERENTIATION ASSOCIATED PROTEIN 2-RELATED"/>
    <property type="match status" value="1"/>
</dbReference>
<dbReference type="EMBL" id="JAWQEG010002541">
    <property type="protein sequence ID" value="KAK3871270.1"/>
    <property type="molecule type" value="Genomic_DNA"/>
</dbReference>
<dbReference type="CDD" id="cd02905">
    <property type="entry name" value="Macro_GDAP2-like"/>
    <property type="match status" value="1"/>
</dbReference>
<proteinExistence type="predicted"/>
<evidence type="ECO:0000259" key="2">
    <source>
        <dbReference type="PROSITE" id="PS51154"/>
    </source>
</evidence>
<dbReference type="Gene3D" id="3.40.220.10">
    <property type="entry name" value="Leucine Aminopeptidase, subunit E, domain 1"/>
    <property type="match status" value="1"/>
</dbReference>